<keyword evidence="3" id="KW-1185">Reference proteome</keyword>
<dbReference type="AlphaFoldDB" id="A0A9P8M5G5"/>
<evidence type="ECO:0000313" key="2">
    <source>
        <dbReference type="EMBL" id="KAH0593184.1"/>
    </source>
</evidence>
<dbReference type="PROSITE" id="PS50181">
    <property type="entry name" value="FBOX"/>
    <property type="match status" value="1"/>
</dbReference>
<evidence type="ECO:0000313" key="3">
    <source>
        <dbReference type="Proteomes" id="UP000764110"/>
    </source>
</evidence>
<accession>A0A9P8M5G5</accession>
<dbReference type="EMBL" id="JACEFI010000023">
    <property type="protein sequence ID" value="KAH0593184.1"/>
    <property type="molecule type" value="Genomic_DNA"/>
</dbReference>
<dbReference type="Gene3D" id="1.10.510.10">
    <property type="entry name" value="Transferase(Phosphotransferase) domain 1"/>
    <property type="match status" value="1"/>
</dbReference>
<dbReference type="InterPro" id="IPR011009">
    <property type="entry name" value="Kinase-like_dom_sf"/>
</dbReference>
<reference evidence="2 3" key="1">
    <citation type="submission" date="2020-07" db="EMBL/GenBank/DDBJ databases">
        <title>Metarhizium humberi genome.</title>
        <authorList>
            <person name="Lysoe E."/>
        </authorList>
    </citation>
    <scope>NUCLEOTIDE SEQUENCE [LARGE SCALE GENOMIC DNA]</scope>
    <source>
        <strain evidence="2 3">ESALQ1638</strain>
    </source>
</reference>
<dbReference type="Pfam" id="PF06293">
    <property type="entry name" value="Kdo"/>
    <property type="match status" value="1"/>
</dbReference>
<dbReference type="Pfam" id="PF00646">
    <property type="entry name" value="F-box"/>
    <property type="match status" value="1"/>
</dbReference>
<sequence>MDKYLHLTYPKLNLNDHTLDDNLPPLQPQPQSNCLDPPPAASLGALDRLPIELLQEILIQLDLSTFMAFRCINRRAKELADHLPQYKAITTNAKNALRGILRIGTSRWITCKSLFEKLRTSACEHCGDFGGYLYILTCRRVCFLCFSQDKRYLPLRPGQACRKFGLERGIIQTLPCMRVIPGIYSPNEKKATETTLVDYESAFDAGIARHGSSGAMDEFVAAVAAKKLQAHRMRVLQAQQSGSSRRTRMPPVADPVDLKSANPLRFVAIVRVPWLNRTSQDGVEWGFYCTLLQSVHYRQTHQESTLPTMAGSPPNPQLLQASVDPDDESEFRLLVNNSLVKYITINAGIFSQDDMCFEPSLISLLPPLPPGDWNQGRISRNPETGVPHFSAISNTNLPGITKTWHPTRIDHLEFHMGQKLRSNVYEATCPRFRSPVVTKFARFPWEVPLLEAETAAYQWIEGCQIGPDFLGHLTEQGRVIGFVMARVADCRHATSEDYTLCYRALSKLHQLGIKHGDTNKHNFLINQGKATLIDFDNASRGASAQELETELGGLRNQLSDMSGKGGQVVETSFIESTDLDTRE</sequence>
<evidence type="ECO:0000259" key="1">
    <source>
        <dbReference type="PROSITE" id="PS50181"/>
    </source>
</evidence>
<protein>
    <recommendedName>
        <fullName evidence="1">F-box domain-containing protein</fullName>
    </recommendedName>
</protein>
<feature type="domain" description="F-box" evidence="1">
    <location>
        <begin position="43"/>
        <end position="89"/>
    </location>
</feature>
<organism evidence="2 3">
    <name type="scientific">Metarhizium humberi</name>
    <dbReference type="NCBI Taxonomy" id="2596975"/>
    <lineage>
        <taxon>Eukaryota</taxon>
        <taxon>Fungi</taxon>
        <taxon>Dikarya</taxon>
        <taxon>Ascomycota</taxon>
        <taxon>Pezizomycotina</taxon>
        <taxon>Sordariomycetes</taxon>
        <taxon>Hypocreomycetidae</taxon>
        <taxon>Hypocreales</taxon>
        <taxon>Clavicipitaceae</taxon>
        <taxon>Metarhizium</taxon>
    </lineage>
</organism>
<proteinExistence type="predicted"/>
<gene>
    <name evidence="2" type="ORF">MHUMG1_09186</name>
</gene>
<dbReference type="SUPFAM" id="SSF56112">
    <property type="entry name" value="Protein kinase-like (PK-like)"/>
    <property type="match status" value="1"/>
</dbReference>
<dbReference type="Proteomes" id="UP000764110">
    <property type="component" value="Unassembled WGS sequence"/>
</dbReference>
<dbReference type="InterPro" id="IPR001810">
    <property type="entry name" value="F-box_dom"/>
</dbReference>
<comment type="caution">
    <text evidence="2">The sequence shown here is derived from an EMBL/GenBank/DDBJ whole genome shotgun (WGS) entry which is preliminary data.</text>
</comment>
<name>A0A9P8M5G5_9HYPO</name>